<dbReference type="PANTHER" id="PTHR31616:SF12">
    <property type="entry name" value="GLUCOAMYLASE"/>
    <property type="match status" value="1"/>
</dbReference>
<evidence type="ECO:0000256" key="7">
    <source>
        <dbReference type="ARBA" id="ARBA00023295"/>
    </source>
</evidence>
<keyword evidence="8 9" id="KW-0624">Polysaccharide degradation</keyword>
<dbReference type="GO" id="GO:0000272">
    <property type="term" value="P:polysaccharide catabolic process"/>
    <property type="evidence" value="ECO:0007669"/>
    <property type="project" value="UniProtKB-KW"/>
</dbReference>
<evidence type="ECO:0000256" key="4">
    <source>
        <dbReference type="ARBA" id="ARBA00022801"/>
    </source>
</evidence>
<evidence type="ECO:0000256" key="10">
    <source>
        <dbReference type="PIRSR" id="PIRSR001031-1"/>
    </source>
</evidence>
<keyword evidence="6 9" id="KW-0119">Carbohydrate metabolism</keyword>
<dbReference type="PROSITE" id="PS51166">
    <property type="entry name" value="CBM20"/>
    <property type="match status" value="1"/>
</dbReference>
<gene>
    <name evidence="14" type="ORF">IFR04_011339</name>
</gene>
<evidence type="ECO:0000256" key="3">
    <source>
        <dbReference type="ARBA" id="ARBA00022729"/>
    </source>
</evidence>
<dbReference type="Pfam" id="PF00686">
    <property type="entry name" value="CBM_20"/>
    <property type="match status" value="1"/>
</dbReference>
<dbReference type="Gene3D" id="2.60.40.10">
    <property type="entry name" value="Immunoglobulins"/>
    <property type="match status" value="1"/>
</dbReference>
<proteinExistence type="inferred from homology"/>
<keyword evidence="15" id="KW-1185">Reference proteome</keyword>
<dbReference type="PANTHER" id="PTHR31616">
    <property type="entry name" value="TREHALASE"/>
    <property type="match status" value="1"/>
</dbReference>
<dbReference type="InterPro" id="IPR000165">
    <property type="entry name" value="Glucoamylase"/>
</dbReference>
<evidence type="ECO:0000259" key="13">
    <source>
        <dbReference type="PROSITE" id="PS51166"/>
    </source>
</evidence>
<accession>A0A8H7W513</accession>
<feature type="domain" description="CBM20" evidence="13">
    <location>
        <begin position="499"/>
        <end position="606"/>
    </location>
</feature>
<dbReference type="GO" id="GO:0004339">
    <property type="term" value="F:glucan 1,4-alpha-glucosidase activity"/>
    <property type="evidence" value="ECO:0007669"/>
    <property type="project" value="UniProtKB-EC"/>
</dbReference>
<dbReference type="InterPro" id="IPR012341">
    <property type="entry name" value="6hp_glycosidase-like_sf"/>
</dbReference>
<dbReference type="InterPro" id="IPR013783">
    <property type="entry name" value="Ig-like_fold"/>
</dbReference>
<sequence>MHFSRISGPLLGLLSITSASPAHLQARDLTSFINTERAISLQGVKDNIGPDGAKVPGAGAGFVVASPSRVDPPYFYTWTRDSALTMKMIVDEFLFGKTELQPYIEDYIHAQAVLQTVANPSGTFLPAGLGLGEPKYQVDGTRFNGAWGRPQRDGPALRALTLITYSNYLIKNGQSKKAREIIWPIISNDLSYVGQYWNSTGFDLWEEVQGSSFFTVQNQHRALAEGAQLAKSLRVTCTGCDQAPEVLCFLQTFWNGEFIVSNINVNNGRTGLDGNSILGPISVFDIDAYCDSPTFQPCNSKSLSNFKALIDSFRTAYTINAGIPANKGVAVGRYTEDIYQGGNPWYLITTAAAEFLYDAVAQWKARHVLYVDSTSLAFFKDLYPSVTIRQYNSGNANSPFAQIMNAVTAYADSFVEIAQKYTPADGSLAEQFDRNTGAPLSAEDLTWSYAAFVTMAERRAGQYPPTWNTRRITPAPATCSGTSTPGSYVPATAAGAPNVTTSCQINIIFNVNASTYFGENIYVSGSSADLGEWEFGNAIPLGAGGYTAERPLWSVSTYLEAGKEVMYRYVREQNCGQAPVVESVNRTLVVPACEGAAVTREDAWTGPVGTSGNC</sequence>
<dbReference type="SUPFAM" id="SSF49452">
    <property type="entry name" value="Starch-binding domain-like"/>
    <property type="match status" value="1"/>
</dbReference>
<keyword evidence="4 9" id="KW-0378">Hydrolase</keyword>
<dbReference type="SUPFAM" id="SSF48208">
    <property type="entry name" value="Six-hairpin glycosidases"/>
    <property type="match status" value="1"/>
</dbReference>
<name>A0A8H7W513_9HELO</name>
<dbReference type="PRINTS" id="PR00736">
    <property type="entry name" value="GLHYDRLASE15"/>
</dbReference>
<dbReference type="Pfam" id="PF00723">
    <property type="entry name" value="Glyco_hydro_15"/>
    <property type="match status" value="1"/>
</dbReference>
<dbReference type="InterPro" id="IPR008928">
    <property type="entry name" value="6-hairpin_glycosidase_sf"/>
</dbReference>
<dbReference type="FunFam" id="1.50.10.10:FF:000018">
    <property type="entry name" value="Glucoamylase"/>
    <property type="match status" value="1"/>
</dbReference>
<reference evidence="14" key="1">
    <citation type="submission" date="2021-02" db="EMBL/GenBank/DDBJ databases">
        <title>Genome sequence Cadophora malorum strain M34.</title>
        <authorList>
            <person name="Stefanovic E."/>
            <person name="Vu D."/>
            <person name="Scully C."/>
            <person name="Dijksterhuis J."/>
            <person name="Roader J."/>
            <person name="Houbraken J."/>
        </authorList>
    </citation>
    <scope>NUCLEOTIDE SEQUENCE</scope>
    <source>
        <strain evidence="14">M34</strain>
    </source>
</reference>
<evidence type="ECO:0000256" key="11">
    <source>
        <dbReference type="PIRSR" id="PIRSR001031-2"/>
    </source>
</evidence>
<dbReference type="Proteomes" id="UP000664132">
    <property type="component" value="Unassembled WGS sequence"/>
</dbReference>
<keyword evidence="7 9" id="KW-0326">Glycosidase</keyword>
<dbReference type="GO" id="GO:2001070">
    <property type="term" value="F:starch binding"/>
    <property type="evidence" value="ECO:0007669"/>
    <property type="project" value="InterPro"/>
</dbReference>
<evidence type="ECO:0000313" key="14">
    <source>
        <dbReference type="EMBL" id="KAG4415527.1"/>
    </source>
</evidence>
<protein>
    <recommendedName>
        <fullName evidence="9">Glucoamylase</fullName>
        <ecNumber evidence="9">3.2.1.3</ecNumber>
    </recommendedName>
    <alternativeName>
        <fullName evidence="9">1,4-alpha-D-glucan glucohydrolase</fullName>
    </alternativeName>
    <alternativeName>
        <fullName evidence="9">Glucan 1,4-alpha-glucosidase</fullName>
    </alternativeName>
</protein>
<comment type="similarity">
    <text evidence="2 9">Belongs to the glycosyl hydrolase 15 family.</text>
</comment>
<feature type="chain" id="PRO_5034381167" description="Glucoamylase" evidence="12">
    <location>
        <begin position="20"/>
        <end position="614"/>
    </location>
</feature>
<dbReference type="OrthoDB" id="6123450at2759"/>
<evidence type="ECO:0000313" key="15">
    <source>
        <dbReference type="Proteomes" id="UP000664132"/>
    </source>
</evidence>
<comment type="caution">
    <text evidence="14">The sequence shown here is derived from an EMBL/GenBank/DDBJ whole genome shotgun (WGS) entry which is preliminary data.</text>
</comment>
<dbReference type="PIRSF" id="PIRSF001031">
    <property type="entry name" value="Glu-a-glcsd_SBD"/>
    <property type="match status" value="1"/>
</dbReference>
<evidence type="ECO:0000256" key="9">
    <source>
        <dbReference type="PIRNR" id="PIRNR001031"/>
    </source>
</evidence>
<dbReference type="PROSITE" id="PS00820">
    <property type="entry name" value="GLUCOAMYLASE"/>
    <property type="match status" value="1"/>
</dbReference>
<dbReference type="SMART" id="SM01065">
    <property type="entry name" value="CBM_2"/>
    <property type="match status" value="1"/>
</dbReference>
<evidence type="ECO:0000256" key="5">
    <source>
        <dbReference type="ARBA" id="ARBA00023180"/>
    </source>
</evidence>
<dbReference type="InterPro" id="IPR046966">
    <property type="entry name" value="Glucoamylase_active_site"/>
</dbReference>
<dbReference type="EMBL" id="JAFJYH010000219">
    <property type="protein sequence ID" value="KAG4415527.1"/>
    <property type="molecule type" value="Genomic_DNA"/>
</dbReference>
<feature type="active site" description="Proton donor" evidence="10">
    <location>
        <position position="203"/>
    </location>
</feature>
<evidence type="ECO:0000256" key="1">
    <source>
        <dbReference type="ARBA" id="ARBA00001863"/>
    </source>
</evidence>
<evidence type="ECO:0000256" key="6">
    <source>
        <dbReference type="ARBA" id="ARBA00023277"/>
    </source>
</evidence>
<feature type="binding site" evidence="11">
    <location>
        <position position="147"/>
    </location>
    <ligand>
        <name>substrate</name>
    </ligand>
</feature>
<evidence type="ECO:0000256" key="2">
    <source>
        <dbReference type="ARBA" id="ARBA00006188"/>
    </source>
</evidence>
<feature type="signal peptide" evidence="12">
    <location>
        <begin position="1"/>
        <end position="19"/>
    </location>
</feature>
<feature type="active site" description="Proton donor" evidence="10">
    <location>
        <position position="206"/>
    </location>
</feature>
<dbReference type="InterPro" id="IPR002044">
    <property type="entry name" value="CBM20"/>
</dbReference>
<keyword evidence="3 12" id="KW-0732">Signal</keyword>
<comment type="catalytic activity">
    <reaction evidence="1 9">
        <text>Hydrolysis of terminal (1-&gt;4)-linked alpha-D-glucose residues successively from non-reducing ends of the chains with release of beta-D-glucose.</text>
        <dbReference type="EC" id="3.2.1.3"/>
    </reaction>
</comment>
<dbReference type="GO" id="GO:0000324">
    <property type="term" value="C:fungal-type vacuole"/>
    <property type="evidence" value="ECO:0007669"/>
    <property type="project" value="TreeGrafter"/>
</dbReference>
<dbReference type="AlphaFoldDB" id="A0A8H7W513"/>
<dbReference type="EC" id="3.2.1.3" evidence="9"/>
<dbReference type="Gene3D" id="1.50.10.10">
    <property type="match status" value="1"/>
</dbReference>
<keyword evidence="5" id="KW-0325">Glycoprotein</keyword>
<evidence type="ECO:0000256" key="12">
    <source>
        <dbReference type="SAM" id="SignalP"/>
    </source>
</evidence>
<dbReference type="InterPro" id="IPR008291">
    <property type="entry name" value="Glucoamylase_SBD"/>
</dbReference>
<organism evidence="14 15">
    <name type="scientific">Cadophora malorum</name>
    <dbReference type="NCBI Taxonomy" id="108018"/>
    <lineage>
        <taxon>Eukaryota</taxon>
        <taxon>Fungi</taxon>
        <taxon>Dikarya</taxon>
        <taxon>Ascomycota</taxon>
        <taxon>Pezizomycotina</taxon>
        <taxon>Leotiomycetes</taxon>
        <taxon>Helotiales</taxon>
        <taxon>Ploettnerulaceae</taxon>
        <taxon>Cadophora</taxon>
    </lineage>
</organism>
<evidence type="ECO:0000256" key="8">
    <source>
        <dbReference type="ARBA" id="ARBA00023326"/>
    </source>
</evidence>
<dbReference type="InterPro" id="IPR011613">
    <property type="entry name" value="GH15-like"/>
</dbReference>
<dbReference type="InterPro" id="IPR013784">
    <property type="entry name" value="Carb-bd-like_fold"/>
</dbReference>